<evidence type="ECO:0008006" key="4">
    <source>
        <dbReference type="Google" id="ProtNLM"/>
    </source>
</evidence>
<dbReference type="AlphaFoldDB" id="A0A1S1JYT2"/>
<evidence type="ECO:0000313" key="3">
    <source>
        <dbReference type="Proteomes" id="UP000179636"/>
    </source>
</evidence>
<protein>
    <recommendedName>
        <fullName evidence="4">Secretion protein EspD</fullName>
    </recommendedName>
</protein>
<gene>
    <name evidence="2" type="ORF">BKG61_19235</name>
</gene>
<organism evidence="2 3">
    <name type="scientific">Mycobacterium syngnathidarum</name>
    <dbReference type="NCBI Taxonomy" id="1908205"/>
    <lineage>
        <taxon>Bacteria</taxon>
        <taxon>Bacillati</taxon>
        <taxon>Actinomycetota</taxon>
        <taxon>Actinomycetes</taxon>
        <taxon>Mycobacteriales</taxon>
        <taxon>Mycobacteriaceae</taxon>
        <taxon>Mycobacterium</taxon>
    </lineage>
</organism>
<keyword evidence="3" id="KW-1185">Reference proteome</keyword>
<name>A0A1S1JYT2_9MYCO</name>
<comment type="caution">
    <text evidence="2">The sequence shown here is derived from an EMBL/GenBank/DDBJ whole genome shotgun (WGS) entry which is preliminary data.</text>
</comment>
<proteinExistence type="predicted"/>
<accession>A0A1S1JYT2</accession>
<dbReference type="Proteomes" id="UP000179636">
    <property type="component" value="Unassembled WGS sequence"/>
</dbReference>
<feature type="compositionally biased region" description="Acidic residues" evidence="1">
    <location>
        <begin position="8"/>
        <end position="23"/>
    </location>
</feature>
<evidence type="ECO:0000313" key="2">
    <source>
        <dbReference type="EMBL" id="OHT96368.1"/>
    </source>
</evidence>
<dbReference type="OrthoDB" id="4641051at2"/>
<dbReference type="EMBL" id="MLHV01000018">
    <property type="protein sequence ID" value="OHT96368.1"/>
    <property type="molecule type" value="Genomic_DNA"/>
</dbReference>
<sequence length="166" mass="17965">MSGSWEDSSWDDDEPDYPEDESSLDALDFTNPIEQPGDNSESAVPTPDADDDAMLAILFTVTNPPGTVSVSALASGQPAHIDLSPRVVDMTESQLTDEILVIARLAAQQALAGQNLILSSALERLGVDRMSIRNHLEHDAGLPSIEAVLEERAEIFATRYRDEGDD</sequence>
<feature type="region of interest" description="Disordered" evidence="1">
    <location>
        <begin position="1"/>
        <end position="49"/>
    </location>
</feature>
<reference evidence="2 3" key="1">
    <citation type="submission" date="2016-10" db="EMBL/GenBank/DDBJ databases">
        <title>Evaluation of Human, Animal and Environmental Mycobacterium chelonae Isolates by Core Genome Phylogenomic Analysis, Targeted Gene Comparison, and Anti-microbial Susceptibility Patterns: A Tale of Mistaken Identities.</title>
        <authorList>
            <person name="Fogelson S.B."/>
            <person name="Camus A.C."/>
            <person name="Lorenz W."/>
            <person name="Vasireddy R."/>
            <person name="Vasireddy S."/>
            <person name="Smith T."/>
            <person name="Brown-Elliott B.A."/>
            <person name="Wallace R.J.Jr."/>
            <person name="Hasan N.A."/>
            <person name="Reischl U."/>
            <person name="Sanchez S."/>
        </authorList>
    </citation>
    <scope>NUCLEOTIDE SEQUENCE [LARGE SCALE GENOMIC DNA]</scope>
    <source>
        <strain evidence="2 3">24999</strain>
    </source>
</reference>
<evidence type="ECO:0000256" key="1">
    <source>
        <dbReference type="SAM" id="MobiDB-lite"/>
    </source>
</evidence>
<dbReference type="RefSeq" id="WP_070945862.1">
    <property type="nucleotide sequence ID" value="NZ_MLHV01000018.1"/>
</dbReference>